<gene>
    <name evidence="1" type="ORF">RRG08_008779</name>
</gene>
<keyword evidence="2" id="KW-1185">Reference proteome</keyword>
<dbReference type="Proteomes" id="UP001283361">
    <property type="component" value="Unassembled WGS sequence"/>
</dbReference>
<accession>A0AAE1DBF8</accession>
<evidence type="ECO:0000313" key="2">
    <source>
        <dbReference type="Proteomes" id="UP001283361"/>
    </source>
</evidence>
<dbReference type="EMBL" id="JAWDGP010004450">
    <property type="protein sequence ID" value="KAK3764297.1"/>
    <property type="molecule type" value="Genomic_DNA"/>
</dbReference>
<protein>
    <submittedName>
        <fullName evidence="1">Uncharacterized protein</fullName>
    </submittedName>
</protein>
<dbReference type="AlphaFoldDB" id="A0AAE1DBF8"/>
<name>A0AAE1DBF8_9GAST</name>
<sequence length="151" mass="16689">MVGQDIRDPTYLTSLTVDQVLQKAPLSQSREFEFNNLTKSNKATPLIKLPDRQKAPLSQSREFKFQTLPIRSPIWFSTNADLNLVETCLITQLGVLRKKQLGLVGRRCVVSKLYRRAADIAGTLVSLNPRPSANSVGGTVDEHLGGPGFEP</sequence>
<reference evidence="1" key="1">
    <citation type="journal article" date="2023" name="G3 (Bethesda)">
        <title>A reference genome for the long-term kleptoplast-retaining sea slug Elysia crispata morphotype clarki.</title>
        <authorList>
            <person name="Eastman K.E."/>
            <person name="Pendleton A.L."/>
            <person name="Shaikh M.A."/>
            <person name="Suttiyut T."/>
            <person name="Ogas R."/>
            <person name="Tomko P."/>
            <person name="Gavelis G."/>
            <person name="Widhalm J.R."/>
            <person name="Wisecaver J.H."/>
        </authorList>
    </citation>
    <scope>NUCLEOTIDE SEQUENCE</scope>
    <source>
        <strain evidence="1">ECLA1</strain>
    </source>
</reference>
<comment type="caution">
    <text evidence="1">The sequence shown here is derived from an EMBL/GenBank/DDBJ whole genome shotgun (WGS) entry which is preliminary data.</text>
</comment>
<proteinExistence type="predicted"/>
<organism evidence="1 2">
    <name type="scientific">Elysia crispata</name>
    <name type="common">lettuce slug</name>
    <dbReference type="NCBI Taxonomy" id="231223"/>
    <lineage>
        <taxon>Eukaryota</taxon>
        <taxon>Metazoa</taxon>
        <taxon>Spiralia</taxon>
        <taxon>Lophotrochozoa</taxon>
        <taxon>Mollusca</taxon>
        <taxon>Gastropoda</taxon>
        <taxon>Heterobranchia</taxon>
        <taxon>Euthyneura</taxon>
        <taxon>Panpulmonata</taxon>
        <taxon>Sacoglossa</taxon>
        <taxon>Placobranchoidea</taxon>
        <taxon>Plakobranchidae</taxon>
        <taxon>Elysia</taxon>
    </lineage>
</organism>
<evidence type="ECO:0000313" key="1">
    <source>
        <dbReference type="EMBL" id="KAK3764297.1"/>
    </source>
</evidence>